<evidence type="ECO:0000256" key="2">
    <source>
        <dbReference type="ARBA" id="ARBA00023002"/>
    </source>
</evidence>
<proteinExistence type="inferred from homology"/>
<sequence length="1086" mass="117897">MYHSLGLFINGAWCGASDGGAAPVLSPVTEVALGQVPVATPSDTATALDAAQHGLAEWRRIGNFGRADALHRIADAMIRRRDDAARMISSETGKPLAQAEREWGLSIDQFRWYAEEARRITGRLVESRVPGGRFEVTREPVGICAAFTAWNFPAALVARKVAPALAAGCSIIVRPSSQTPGTAMLIVDCCRAGDLPAGVVQLLSGPTEATYAPLMADKRVRKVSLTGSTRVGQQMIRDAAATVKKVSMELGGNAPLIVYDDADLELALNLSVPTKFANAGQVCVTPDRFFVHERLHDAFVEGLMARASALKVGDGLDSATQMGPLISRKRLEEIEGIVADAVKLGATLASGGKRAAGFNKGHFYEPTVLTEVTDDMRVFAEENFGPIAAITRFAEEDEVLHRANASDMGLSAYAFTRDPGRARRTVAALKAGMVGINSFAMAASEAPFGGRTSRAWVARAAPRASTPISTPSSRRWCSDAPEPRSRPLGPRQARPQRLALDRQPLHGRDHGRPGLRQRHHRRSARRARLWRRPADAPGPARVRSGADDPGALVRARHRHEAPRRGCHGDHLPHDQHRRGRRALREHPALPPARPAQLRPHPRRRGPRPRCLLQAGQRRHSRLRDDRDSRGHAEPRRHRRHARPRRPLHRPLRPDTWAERRPPEPRLRPRGARDDRGDPAHPGRRAPPRHQGLPPLRHARLRRAGGRMGLRPRDRLGRLAPPRGGGRRLGGALPGPDERGRDRRDERWGLGHRQGRLLMPHLLIAGKLHPAGLDLLASAPGVTFDYVEEVSEPSYAPLIAKADGLVLRTQPLSSATVARAPRLRVVSRHGVGYDAVDLAALDARGIALAIVGDVNSVSVAEHAMMMLLACAKRARLADRAAREPSLWNWRNRLEATELSGRRLLILGYGRIGRHLARMARGFAMRVRAFDPFLAAQGWPDDGTEPVATLSEGLAWADAVSVHVPKAERPLVGAAELALLRPGAILINTARGGVVDEAALAEALASGRVGAAGLDVLDAEPPPERHPLFAFEQVILSPHIAGLTADAAERMAVASVQNALDYLDGRLDPRLLVNKDALACHALPTASG</sequence>
<feature type="compositionally biased region" description="Gly residues" evidence="5">
    <location>
        <begin position="722"/>
        <end position="732"/>
    </location>
</feature>
<feature type="compositionally biased region" description="Basic and acidic residues" evidence="5">
    <location>
        <begin position="651"/>
        <end position="680"/>
    </location>
</feature>
<feature type="compositionally biased region" description="Polar residues" evidence="5">
    <location>
        <begin position="466"/>
        <end position="475"/>
    </location>
</feature>
<dbReference type="GO" id="GO:0051287">
    <property type="term" value="F:NAD binding"/>
    <property type="evidence" value="ECO:0007669"/>
    <property type="project" value="InterPro"/>
</dbReference>
<dbReference type="FunFam" id="3.40.605.10:FF:000007">
    <property type="entry name" value="NAD/NADP-dependent betaine aldehyde dehydrogenase"/>
    <property type="match status" value="1"/>
</dbReference>
<keyword evidence="10" id="KW-1185">Reference proteome</keyword>
<dbReference type="InterPro" id="IPR006140">
    <property type="entry name" value="D-isomer_DH_NAD-bd"/>
</dbReference>
<gene>
    <name evidence="9" type="ORF">Rumeso_01635</name>
</gene>
<evidence type="ECO:0000256" key="1">
    <source>
        <dbReference type="ARBA" id="ARBA00009986"/>
    </source>
</evidence>
<feature type="compositionally biased region" description="Basic and acidic residues" evidence="5">
    <location>
        <begin position="499"/>
        <end position="512"/>
    </location>
</feature>
<dbReference type="InterPro" id="IPR016162">
    <property type="entry name" value="Ald_DH_N"/>
</dbReference>
<feature type="domain" description="Aldehyde dehydrogenase" evidence="6">
    <location>
        <begin position="18"/>
        <end position="451"/>
    </location>
</feature>
<dbReference type="PANTHER" id="PTHR43353:SF5">
    <property type="entry name" value="SUCCINATE-SEMIALDEHYDE DEHYDROGENASE, MITOCHONDRIAL"/>
    <property type="match status" value="1"/>
</dbReference>
<dbReference type="STRING" id="442562.Rumeso_01635"/>
<dbReference type="PANTHER" id="PTHR43353">
    <property type="entry name" value="SUCCINATE-SEMIALDEHYDE DEHYDROGENASE, MITOCHONDRIAL"/>
    <property type="match status" value="1"/>
</dbReference>
<organism evidence="9 10">
    <name type="scientific">Rubellimicrobium mesophilum DSM 19309</name>
    <dbReference type="NCBI Taxonomy" id="442562"/>
    <lineage>
        <taxon>Bacteria</taxon>
        <taxon>Pseudomonadati</taxon>
        <taxon>Pseudomonadota</taxon>
        <taxon>Alphaproteobacteria</taxon>
        <taxon>Rhodobacterales</taxon>
        <taxon>Roseobacteraceae</taxon>
        <taxon>Rubellimicrobium</taxon>
    </lineage>
</organism>
<dbReference type="Pfam" id="PF02826">
    <property type="entry name" value="2-Hacid_dh_C"/>
    <property type="match status" value="1"/>
</dbReference>
<dbReference type="Pfam" id="PF00171">
    <property type="entry name" value="Aldedh"/>
    <property type="match status" value="1"/>
</dbReference>
<dbReference type="InterPro" id="IPR006139">
    <property type="entry name" value="D-isomer_2_OHA_DH_cat_dom"/>
</dbReference>
<dbReference type="InterPro" id="IPR050740">
    <property type="entry name" value="Aldehyde_DH_Superfamily"/>
</dbReference>
<dbReference type="InterPro" id="IPR015590">
    <property type="entry name" value="Aldehyde_DH_dom"/>
</dbReference>
<dbReference type="InterPro" id="IPR016163">
    <property type="entry name" value="Ald_DH_C"/>
</dbReference>
<evidence type="ECO:0000313" key="10">
    <source>
        <dbReference type="Proteomes" id="UP000019666"/>
    </source>
</evidence>
<dbReference type="GO" id="GO:0004029">
    <property type="term" value="F:aldehyde dehydrogenase (NAD+) activity"/>
    <property type="evidence" value="ECO:0007669"/>
    <property type="project" value="UniProtKB-EC"/>
</dbReference>
<dbReference type="SUPFAM" id="SSF51735">
    <property type="entry name" value="NAD(P)-binding Rossmann-fold domains"/>
    <property type="match status" value="1"/>
</dbReference>
<dbReference type="SUPFAM" id="SSF53720">
    <property type="entry name" value="ALDH-like"/>
    <property type="match status" value="1"/>
</dbReference>
<feature type="compositionally biased region" description="Basic and acidic residues" evidence="5">
    <location>
        <begin position="562"/>
        <end position="574"/>
    </location>
</feature>
<evidence type="ECO:0000256" key="3">
    <source>
        <dbReference type="PROSITE-ProRule" id="PRU10007"/>
    </source>
</evidence>
<dbReference type="SUPFAM" id="SSF52283">
    <property type="entry name" value="Formate/glycerate dehydrogenase catalytic domain-like"/>
    <property type="match status" value="1"/>
</dbReference>
<dbReference type="CDD" id="cd12173">
    <property type="entry name" value="PGDH_4"/>
    <property type="match status" value="1"/>
</dbReference>
<dbReference type="AlphaFoldDB" id="A0A017HQA4"/>
<dbReference type="InterPro" id="IPR029510">
    <property type="entry name" value="Ald_DH_CS_GLU"/>
</dbReference>
<keyword evidence="2 4" id="KW-0560">Oxidoreductase</keyword>
<dbReference type="Gene3D" id="3.40.309.10">
    <property type="entry name" value="Aldehyde Dehydrogenase, Chain A, domain 2"/>
    <property type="match status" value="1"/>
</dbReference>
<feature type="compositionally biased region" description="Basic residues" evidence="5">
    <location>
        <begin position="634"/>
        <end position="650"/>
    </location>
</feature>
<dbReference type="Pfam" id="PF00389">
    <property type="entry name" value="2-Hacid_dh"/>
    <property type="match status" value="1"/>
</dbReference>
<dbReference type="Gene3D" id="3.40.50.720">
    <property type="entry name" value="NAD(P)-binding Rossmann-like Domain"/>
    <property type="match status" value="2"/>
</dbReference>
<feature type="region of interest" description="Disordered" evidence="5">
    <location>
        <begin position="459"/>
        <end position="743"/>
    </location>
</feature>
<evidence type="ECO:0000259" key="7">
    <source>
        <dbReference type="Pfam" id="PF00389"/>
    </source>
</evidence>
<dbReference type="InterPro" id="IPR029753">
    <property type="entry name" value="D-isomer_DH_CS"/>
</dbReference>
<dbReference type="EMBL" id="AOSK01000041">
    <property type="protein sequence ID" value="EYD76677.1"/>
    <property type="molecule type" value="Genomic_DNA"/>
</dbReference>
<protein>
    <submittedName>
        <fullName evidence="9">Aldehyde dehydrogenase</fullName>
        <ecNumber evidence="9">1.2.1.3</ecNumber>
    </submittedName>
</protein>
<dbReference type="PATRIC" id="fig|442562.3.peg.1618"/>
<dbReference type="PROSITE" id="PS00687">
    <property type="entry name" value="ALDEHYDE_DEHYDR_GLU"/>
    <property type="match status" value="1"/>
</dbReference>
<dbReference type="CDD" id="cd07103">
    <property type="entry name" value="ALDH_F5_SSADH_GabD"/>
    <property type="match status" value="1"/>
</dbReference>
<evidence type="ECO:0000259" key="8">
    <source>
        <dbReference type="Pfam" id="PF02826"/>
    </source>
</evidence>
<dbReference type="EC" id="1.2.1.3" evidence="9"/>
<feature type="domain" description="D-isomer specific 2-hydroxyacid dehydrogenase catalytic" evidence="7">
    <location>
        <begin position="762"/>
        <end position="1065"/>
    </location>
</feature>
<dbReference type="Gene3D" id="3.40.605.10">
    <property type="entry name" value="Aldehyde Dehydrogenase, Chain A, domain 1"/>
    <property type="match status" value="1"/>
</dbReference>
<comment type="caution">
    <text evidence="9">The sequence shown here is derived from an EMBL/GenBank/DDBJ whole genome shotgun (WGS) entry which is preliminary data.</text>
</comment>
<dbReference type="PROSITE" id="PS00671">
    <property type="entry name" value="D_2_HYDROXYACID_DH_3"/>
    <property type="match status" value="1"/>
</dbReference>
<dbReference type="InterPro" id="IPR016161">
    <property type="entry name" value="Ald_DH/histidinol_DH"/>
</dbReference>
<evidence type="ECO:0000256" key="5">
    <source>
        <dbReference type="SAM" id="MobiDB-lite"/>
    </source>
</evidence>
<feature type="compositionally biased region" description="Basic residues" evidence="5">
    <location>
        <begin position="513"/>
        <end position="531"/>
    </location>
</feature>
<evidence type="ECO:0000259" key="6">
    <source>
        <dbReference type="Pfam" id="PF00171"/>
    </source>
</evidence>
<feature type="active site" evidence="3">
    <location>
        <position position="249"/>
    </location>
</feature>
<dbReference type="Proteomes" id="UP000019666">
    <property type="component" value="Unassembled WGS sequence"/>
</dbReference>
<feature type="compositionally biased region" description="Basic and acidic residues" evidence="5">
    <location>
        <begin position="622"/>
        <end position="633"/>
    </location>
</feature>
<name>A0A017HQA4_9RHOB</name>
<evidence type="ECO:0000256" key="4">
    <source>
        <dbReference type="RuleBase" id="RU003345"/>
    </source>
</evidence>
<reference evidence="9 10" key="1">
    <citation type="submission" date="2013-02" db="EMBL/GenBank/DDBJ databases">
        <authorList>
            <person name="Fiebig A."/>
            <person name="Goeker M."/>
            <person name="Klenk H.-P.P."/>
        </authorList>
    </citation>
    <scope>NUCLEOTIDE SEQUENCE [LARGE SCALE GENOMIC DNA]</scope>
    <source>
        <strain evidence="9 10">DSM 19309</strain>
    </source>
</reference>
<dbReference type="HOGENOM" id="CLU_285272_0_0_5"/>
<comment type="similarity">
    <text evidence="1 4">Belongs to the aldehyde dehydrogenase family.</text>
</comment>
<dbReference type="FunFam" id="3.40.309.10:FF:000004">
    <property type="entry name" value="Succinate-semialdehyde dehydrogenase I"/>
    <property type="match status" value="1"/>
</dbReference>
<dbReference type="InterPro" id="IPR036291">
    <property type="entry name" value="NAD(P)-bd_dom_sf"/>
</dbReference>
<accession>A0A017HQA4</accession>
<evidence type="ECO:0000313" key="9">
    <source>
        <dbReference type="EMBL" id="EYD76677.1"/>
    </source>
</evidence>
<dbReference type="GO" id="GO:0016616">
    <property type="term" value="F:oxidoreductase activity, acting on the CH-OH group of donors, NAD or NADP as acceptor"/>
    <property type="evidence" value="ECO:0007669"/>
    <property type="project" value="InterPro"/>
</dbReference>
<feature type="domain" description="D-isomer specific 2-hydroxyacid dehydrogenase NAD-binding" evidence="8">
    <location>
        <begin position="863"/>
        <end position="1039"/>
    </location>
</feature>